<evidence type="ECO:0000259" key="4">
    <source>
        <dbReference type="PROSITE" id="PS51778"/>
    </source>
</evidence>
<sequence>MFRASGSAADPTHPDERDAFEPLEHVTLQFDLGWAPDTVWQLLFADESRFTQDWHLKAQDALNGVVGAWTDDGQRQRRTVTFKQRIDNPLSPVRASQCVWSQWALCDLQRGLVFELKSDLLDVPFGDAWSLYWRWLFTPTDVGRGSHVTLSTQACFWKFLMWKSKISSETVRAGHEMSPDLEAMASADALSKVTPPRVDGGVRKADARTPKGGDGSTERLGHRHKLSIEAAVIAVSLDEMAKLTPRQRAEQVLLSKQLHDMERRAELSSSPQPLRLRAA</sequence>
<dbReference type="PROSITE" id="PS51778">
    <property type="entry name" value="VAST"/>
    <property type="match status" value="1"/>
</dbReference>
<feature type="domain" description="VASt" evidence="4">
    <location>
        <begin position="23"/>
        <end position="178"/>
    </location>
</feature>
<dbReference type="OrthoDB" id="2162691at2759"/>
<feature type="compositionally biased region" description="Basic and acidic residues" evidence="3">
    <location>
        <begin position="200"/>
        <end position="219"/>
    </location>
</feature>
<dbReference type="AlphaFoldDB" id="A0A8J5XD30"/>
<evidence type="ECO:0000313" key="6">
    <source>
        <dbReference type="Proteomes" id="UP000751190"/>
    </source>
</evidence>
<dbReference type="PANTHER" id="PTHR47038">
    <property type="entry name" value="BAG-ASSOCIATED GRAM PROTEIN 1"/>
    <property type="match status" value="1"/>
</dbReference>
<proteinExistence type="predicted"/>
<keyword evidence="2" id="KW-0472">Membrane</keyword>
<comment type="caution">
    <text evidence="5">The sequence shown here is derived from an EMBL/GenBank/DDBJ whole genome shotgun (WGS) entry which is preliminary data.</text>
</comment>
<dbReference type="EMBL" id="JAGTXO010000025">
    <property type="protein sequence ID" value="KAG8461503.1"/>
    <property type="molecule type" value="Genomic_DNA"/>
</dbReference>
<reference evidence="5" key="1">
    <citation type="submission" date="2021-05" db="EMBL/GenBank/DDBJ databases">
        <title>The genome of the haptophyte Pavlova lutheri (Diacronema luteri, Pavlovales) - a model for lipid biosynthesis in eukaryotic algae.</title>
        <authorList>
            <person name="Hulatt C.J."/>
            <person name="Posewitz M.C."/>
        </authorList>
    </citation>
    <scope>NUCLEOTIDE SEQUENCE</scope>
    <source>
        <strain evidence="5">NIVA-4/92</strain>
    </source>
</reference>
<protein>
    <recommendedName>
        <fullName evidence="4">VASt domain-containing protein</fullName>
    </recommendedName>
</protein>
<dbReference type="Pfam" id="PF16016">
    <property type="entry name" value="VASt"/>
    <property type="match status" value="1"/>
</dbReference>
<keyword evidence="6" id="KW-1185">Reference proteome</keyword>
<feature type="region of interest" description="Disordered" evidence="3">
    <location>
        <begin position="195"/>
        <end position="219"/>
    </location>
</feature>
<evidence type="ECO:0000256" key="1">
    <source>
        <dbReference type="ARBA" id="ARBA00004370"/>
    </source>
</evidence>
<dbReference type="PANTHER" id="PTHR47038:SF1">
    <property type="entry name" value="BAG-ASSOCIATED GRAM PROTEIN 1"/>
    <property type="match status" value="1"/>
</dbReference>
<evidence type="ECO:0000256" key="3">
    <source>
        <dbReference type="SAM" id="MobiDB-lite"/>
    </source>
</evidence>
<dbReference type="InterPro" id="IPR044655">
    <property type="entry name" value="BAGP1-like"/>
</dbReference>
<dbReference type="Proteomes" id="UP000751190">
    <property type="component" value="Unassembled WGS sequence"/>
</dbReference>
<evidence type="ECO:0000313" key="5">
    <source>
        <dbReference type="EMBL" id="KAG8461503.1"/>
    </source>
</evidence>
<dbReference type="InterPro" id="IPR031968">
    <property type="entry name" value="VASt"/>
</dbReference>
<dbReference type="GO" id="GO:0016020">
    <property type="term" value="C:membrane"/>
    <property type="evidence" value="ECO:0007669"/>
    <property type="project" value="UniProtKB-SubCell"/>
</dbReference>
<gene>
    <name evidence="5" type="ORF">KFE25_001107</name>
</gene>
<accession>A0A8J5XD30</accession>
<organism evidence="5 6">
    <name type="scientific">Diacronema lutheri</name>
    <name type="common">Unicellular marine alga</name>
    <name type="synonym">Monochrysis lutheri</name>
    <dbReference type="NCBI Taxonomy" id="2081491"/>
    <lineage>
        <taxon>Eukaryota</taxon>
        <taxon>Haptista</taxon>
        <taxon>Haptophyta</taxon>
        <taxon>Pavlovophyceae</taxon>
        <taxon>Pavlovales</taxon>
        <taxon>Pavlovaceae</taxon>
        <taxon>Diacronema</taxon>
    </lineage>
</organism>
<comment type="subcellular location">
    <subcellularLocation>
        <location evidence="1">Membrane</location>
    </subcellularLocation>
</comment>
<evidence type="ECO:0000256" key="2">
    <source>
        <dbReference type="ARBA" id="ARBA00023136"/>
    </source>
</evidence>
<name>A0A8J5XD30_DIALT</name>